<dbReference type="EC" id="6.2.1.3" evidence="6"/>
<evidence type="ECO:0000313" key="7">
    <source>
        <dbReference type="Proteomes" id="UP001294570"/>
    </source>
</evidence>
<dbReference type="GO" id="GO:0004467">
    <property type="term" value="F:long-chain fatty acid-CoA ligase activity"/>
    <property type="evidence" value="ECO:0007669"/>
    <property type="project" value="UniProtKB-EC"/>
</dbReference>
<evidence type="ECO:0000256" key="1">
    <source>
        <dbReference type="ARBA" id="ARBA00006432"/>
    </source>
</evidence>
<dbReference type="NCBIfam" id="NF006134">
    <property type="entry name" value="PRK08279.1"/>
    <property type="match status" value="1"/>
</dbReference>
<dbReference type="EMBL" id="JAXIVU010000001">
    <property type="protein sequence ID" value="MDY7218048.1"/>
    <property type="molecule type" value="Genomic_DNA"/>
</dbReference>
<dbReference type="PROSITE" id="PS00455">
    <property type="entry name" value="AMP_BINDING"/>
    <property type="match status" value="1"/>
</dbReference>
<reference evidence="6 7" key="1">
    <citation type="submission" date="2023-12" db="EMBL/GenBank/DDBJ databases">
        <title>Denitrificimonas halotolerans sp. nov.,a novel species isolated from landfill leachate.</title>
        <authorList>
            <person name="Wang S."/>
        </authorList>
    </citation>
    <scope>NUCLEOTIDE SEQUENCE [LARGE SCALE GENOMIC DNA]</scope>
    <source>
        <strain evidence="6 7">JX-1</strain>
    </source>
</reference>
<dbReference type="PANTHER" id="PTHR43107:SF15">
    <property type="entry name" value="FATTY ACID TRANSPORT PROTEIN 3, ISOFORM A"/>
    <property type="match status" value="1"/>
</dbReference>
<proteinExistence type="inferred from homology"/>
<gene>
    <name evidence="6" type="ORF">TOI97_00405</name>
</gene>
<keyword evidence="4" id="KW-0067">ATP-binding</keyword>
<feature type="domain" description="AMP-dependent synthetase/ligase" evidence="5">
    <location>
        <begin position="52"/>
        <end position="404"/>
    </location>
</feature>
<evidence type="ECO:0000256" key="2">
    <source>
        <dbReference type="ARBA" id="ARBA00022598"/>
    </source>
</evidence>
<keyword evidence="7" id="KW-1185">Reference proteome</keyword>
<name>A0ABU5GME8_9GAMM</name>
<accession>A0ABU5GME8</accession>
<dbReference type="Gene3D" id="3.40.50.12780">
    <property type="entry name" value="N-terminal domain of ligase-like"/>
    <property type="match status" value="1"/>
</dbReference>
<evidence type="ECO:0000256" key="4">
    <source>
        <dbReference type="ARBA" id="ARBA00022840"/>
    </source>
</evidence>
<evidence type="ECO:0000259" key="5">
    <source>
        <dbReference type="Pfam" id="PF00501"/>
    </source>
</evidence>
<dbReference type="InterPro" id="IPR042099">
    <property type="entry name" value="ANL_N_sf"/>
</dbReference>
<dbReference type="Proteomes" id="UP001294570">
    <property type="component" value="Unassembled WGS sequence"/>
</dbReference>
<dbReference type="InterPro" id="IPR020845">
    <property type="entry name" value="AMP-binding_CS"/>
</dbReference>
<dbReference type="Pfam" id="PF00501">
    <property type="entry name" value="AMP-binding"/>
    <property type="match status" value="1"/>
</dbReference>
<dbReference type="InterPro" id="IPR045851">
    <property type="entry name" value="AMP-bd_C_sf"/>
</dbReference>
<protein>
    <submittedName>
        <fullName evidence="6">Long-chain-acyl-CoA synthetase</fullName>
        <ecNumber evidence="6">6.2.1.3</ecNumber>
    </submittedName>
</protein>
<dbReference type="Gene3D" id="3.30.300.30">
    <property type="match status" value="1"/>
</dbReference>
<keyword evidence="3" id="KW-0547">Nucleotide-binding</keyword>
<comment type="similarity">
    <text evidence="1">Belongs to the ATP-dependent AMP-binding enzyme family.</text>
</comment>
<dbReference type="SUPFAM" id="SSF56801">
    <property type="entry name" value="Acetyl-CoA synthetase-like"/>
    <property type="match status" value="1"/>
</dbReference>
<evidence type="ECO:0000313" key="6">
    <source>
        <dbReference type="EMBL" id="MDY7218048.1"/>
    </source>
</evidence>
<keyword evidence="2 6" id="KW-0436">Ligase</keyword>
<dbReference type="RefSeq" id="WP_321552154.1">
    <property type="nucleotide sequence ID" value="NZ_JAXIVU010000001.1"/>
</dbReference>
<dbReference type="InterPro" id="IPR000873">
    <property type="entry name" value="AMP-dep_synth/lig_dom"/>
</dbReference>
<sequence length="621" mass="69556">MLGVDAKDKNKNKDQSARAPVCERVQKKLDLRAAAAQRIKPTDLYTLGQRVEDKVAQFSEQPFLIYNDRTYTYKEVGERVNQYANALLARGIKPGDVCAVAVENRPELIFCWFALAKIGAVTTLVNYHLVGKPLVHVLQATNTKVVLVGEECVYPFLETPEAQQWPQWLVPDAENPASDADLAGFDCEFNQDVESAGTQTPDASLRDGIRAEEDMLYIFTSGTTGLPKAARYSHMRWMTSGDVMEVTLETGTHDVFYCCLPLYHGAAATSVVSTALASGSSVFIRRKFSASRFWSDVREHNVTVFQYVGEICRYLLNRPVSAEEKNNSLRCMLGAGLTADTWQRWIDRFGQLDVYEGWGATEANTAVINLDNYIGSCGRIPDWNKTNLRLLRVDAETQDYVRDENGFCVHCEPGEIGEAVGFIVNSPQTGAGRFEGYTSDEATESKILRDVFQKGDAWWSSGDLLRYDENGYCYFVDRVGDTFRWKSENVSTQEVAAELGSFAGLEFINIYGVNVPENEGRAGMAQVVMQKGCSFDPRAFYEFVSERLPHYARPVFVRVGNQADMTTTFKQRKMDLQKQGYDPANFADDLYIKDDKQGTYSAYSDEVLARNDLLPFAGNAI</sequence>
<evidence type="ECO:0000256" key="3">
    <source>
        <dbReference type="ARBA" id="ARBA00022741"/>
    </source>
</evidence>
<organism evidence="6 7">
    <name type="scientific">Denitrificimonas halotolerans</name>
    <dbReference type="NCBI Taxonomy" id="3098930"/>
    <lineage>
        <taxon>Bacteria</taxon>
        <taxon>Pseudomonadati</taxon>
        <taxon>Pseudomonadota</taxon>
        <taxon>Gammaproteobacteria</taxon>
        <taxon>Pseudomonadales</taxon>
        <taxon>Pseudomonadaceae</taxon>
        <taxon>Denitrificimonas</taxon>
    </lineage>
</organism>
<dbReference type="PANTHER" id="PTHR43107">
    <property type="entry name" value="LONG-CHAIN FATTY ACID TRANSPORT PROTEIN"/>
    <property type="match status" value="1"/>
</dbReference>
<comment type="caution">
    <text evidence="6">The sequence shown here is derived from an EMBL/GenBank/DDBJ whole genome shotgun (WGS) entry which is preliminary data.</text>
</comment>